<comment type="caution">
    <text evidence="1">The sequence shown here is derived from an EMBL/GenBank/DDBJ whole genome shotgun (WGS) entry which is preliminary data.</text>
</comment>
<reference evidence="1 2" key="1">
    <citation type="journal article" date="2016" name="Sci. Rep.">
        <title>Metabolic traits of an uncultured archaeal lineage -MSBL1- from brine pools of the Red Sea.</title>
        <authorList>
            <person name="Mwirichia R."/>
            <person name="Alam I."/>
            <person name="Rashid M."/>
            <person name="Vinu M."/>
            <person name="Ba-Alawi W."/>
            <person name="Anthony Kamau A."/>
            <person name="Kamanda Ngugi D."/>
            <person name="Goker M."/>
            <person name="Klenk H.P."/>
            <person name="Bajic V."/>
            <person name="Stingl U."/>
        </authorList>
    </citation>
    <scope>NUCLEOTIDE SEQUENCE [LARGE SCALE GENOMIC DNA]</scope>
    <source>
        <strain evidence="1">SCGC-AAA259D14</strain>
    </source>
</reference>
<dbReference type="EMBL" id="LHXL01000007">
    <property type="protein sequence ID" value="KXA90355.1"/>
    <property type="molecule type" value="Genomic_DNA"/>
</dbReference>
<proteinExistence type="predicted"/>
<protein>
    <submittedName>
        <fullName evidence="1">Uncharacterized protein</fullName>
    </submittedName>
</protein>
<sequence length="142" mass="16140">MVKVVECELCGKKIAKPPKHTREKRGGMICRDCYAKTGDEAENMVKNFLRPSSNNDPETENLVENVMDKTADFGEALEETEMDDPMKDPDVLEKAEDHLRSQLELAEAAGDEDAEQQLLETLTLISQDKKELQRKEENRDKS</sequence>
<organism evidence="1 2">
    <name type="scientific">candidate division MSBL1 archaeon SCGC-AAA259D14</name>
    <dbReference type="NCBI Taxonomy" id="1698261"/>
    <lineage>
        <taxon>Archaea</taxon>
        <taxon>Methanobacteriati</taxon>
        <taxon>Methanobacteriota</taxon>
        <taxon>candidate division MSBL1</taxon>
    </lineage>
</organism>
<accession>A0A133U828</accession>
<keyword evidence="2" id="KW-1185">Reference proteome</keyword>
<dbReference type="AlphaFoldDB" id="A0A133U828"/>
<evidence type="ECO:0000313" key="2">
    <source>
        <dbReference type="Proteomes" id="UP000070589"/>
    </source>
</evidence>
<name>A0A133U828_9EURY</name>
<dbReference type="Proteomes" id="UP000070589">
    <property type="component" value="Unassembled WGS sequence"/>
</dbReference>
<evidence type="ECO:0000313" key="1">
    <source>
        <dbReference type="EMBL" id="KXA90355.1"/>
    </source>
</evidence>
<gene>
    <name evidence="1" type="ORF">AKJ62_01130</name>
</gene>